<dbReference type="InterPro" id="IPR038548">
    <property type="entry name" value="SporV_AA_N_sf"/>
</dbReference>
<dbReference type="Gene3D" id="2.60.480.10">
    <property type="entry name" value="eubacterium ventriosum atcc domain"/>
    <property type="match status" value="1"/>
</dbReference>
<organism evidence="3 4">
    <name type="scientific">Candidatus Onthenecus intestinigallinarum</name>
    <dbReference type="NCBI Taxonomy" id="2840875"/>
    <lineage>
        <taxon>Bacteria</taxon>
        <taxon>Bacillati</taxon>
        <taxon>Bacillota</taxon>
        <taxon>Clostridia</taxon>
        <taxon>Eubacteriales</taxon>
        <taxon>Candidatus Onthenecus</taxon>
    </lineage>
</organism>
<name>A0A9D0ZB30_9FIRM</name>
<dbReference type="AlphaFoldDB" id="A0A9D0ZB30"/>
<dbReference type="Pfam" id="PF12164">
    <property type="entry name" value="SporV_AA"/>
    <property type="match status" value="1"/>
</dbReference>
<feature type="transmembrane region" description="Helical" evidence="1">
    <location>
        <begin position="89"/>
        <end position="111"/>
    </location>
</feature>
<keyword evidence="1" id="KW-0812">Transmembrane</keyword>
<reference evidence="3" key="2">
    <citation type="journal article" date="2021" name="PeerJ">
        <title>Extensive microbial diversity within the chicken gut microbiome revealed by metagenomics and culture.</title>
        <authorList>
            <person name="Gilroy R."/>
            <person name="Ravi A."/>
            <person name="Getino M."/>
            <person name="Pursley I."/>
            <person name="Horton D.L."/>
            <person name="Alikhan N.F."/>
            <person name="Baker D."/>
            <person name="Gharbi K."/>
            <person name="Hall N."/>
            <person name="Watson M."/>
            <person name="Adriaenssens E.M."/>
            <person name="Foster-Nyarko E."/>
            <person name="Jarju S."/>
            <person name="Secka A."/>
            <person name="Antonio M."/>
            <person name="Oren A."/>
            <person name="Chaudhuri R.R."/>
            <person name="La Ragione R."/>
            <person name="Hildebrand F."/>
            <person name="Pallen M.J."/>
        </authorList>
    </citation>
    <scope>NUCLEOTIDE SEQUENCE</scope>
    <source>
        <strain evidence="3">ChiSxjej2B14-6234</strain>
    </source>
</reference>
<reference evidence="3" key="1">
    <citation type="submission" date="2020-10" db="EMBL/GenBank/DDBJ databases">
        <authorList>
            <person name="Gilroy R."/>
        </authorList>
    </citation>
    <scope>NUCLEOTIDE SEQUENCE</scope>
    <source>
        <strain evidence="3">ChiSxjej2B14-6234</strain>
    </source>
</reference>
<dbReference type="Proteomes" id="UP000886887">
    <property type="component" value="Unassembled WGS sequence"/>
</dbReference>
<gene>
    <name evidence="3" type="ORF">IAB73_08750</name>
</gene>
<protein>
    <submittedName>
        <fullName evidence="3">Stage V sporulation protein AA</fullName>
    </submittedName>
</protein>
<evidence type="ECO:0000256" key="1">
    <source>
        <dbReference type="SAM" id="Phobius"/>
    </source>
</evidence>
<keyword evidence="1" id="KW-1133">Transmembrane helix</keyword>
<evidence type="ECO:0000259" key="2">
    <source>
        <dbReference type="Pfam" id="PF12164"/>
    </source>
</evidence>
<proteinExistence type="predicted"/>
<sequence length="190" mass="21035">MIYLRMRETVERGPHEDVRVRDLCDVLCDARVEVQDLPVSVPEGNGVYCVQAMQVVRAIAARYPGEQVSLLGPATALLTRKREGRPRLLFLRAALAFLVLLAGSALAIMWFHADVNMYDAQREMYRAVTGGEEPAALAVALPYALGVGLGVAFYYALIGRKTISPLDIKLSNYKRAVMNERAAREAPRDD</sequence>
<dbReference type="EMBL" id="DVFJ01000031">
    <property type="protein sequence ID" value="HIQ72278.1"/>
    <property type="molecule type" value="Genomic_DNA"/>
</dbReference>
<feature type="domain" description="Stage V sporulation protein AA" evidence="2">
    <location>
        <begin position="2"/>
        <end position="77"/>
    </location>
</feature>
<feature type="transmembrane region" description="Helical" evidence="1">
    <location>
        <begin position="135"/>
        <end position="157"/>
    </location>
</feature>
<keyword evidence="1" id="KW-0472">Membrane</keyword>
<accession>A0A9D0ZB30</accession>
<evidence type="ECO:0000313" key="3">
    <source>
        <dbReference type="EMBL" id="HIQ72278.1"/>
    </source>
</evidence>
<dbReference type="InterPro" id="IPR021997">
    <property type="entry name" value="SporV_AA"/>
</dbReference>
<comment type="caution">
    <text evidence="3">The sequence shown here is derived from an EMBL/GenBank/DDBJ whole genome shotgun (WGS) entry which is preliminary data.</text>
</comment>
<evidence type="ECO:0000313" key="4">
    <source>
        <dbReference type="Proteomes" id="UP000886887"/>
    </source>
</evidence>